<dbReference type="GO" id="GO:0009055">
    <property type="term" value="F:electron transfer activity"/>
    <property type="evidence" value="ECO:0007669"/>
    <property type="project" value="InterPro"/>
</dbReference>
<dbReference type="GO" id="GO:0005743">
    <property type="term" value="C:mitochondrial inner membrane"/>
    <property type="evidence" value="ECO:0007669"/>
    <property type="project" value="UniProtKB-SubCell"/>
</dbReference>
<dbReference type="AlphaFoldDB" id="A0A915DY77"/>
<keyword evidence="13 15" id="KW-0472">Membrane</keyword>
<comment type="cofactor">
    <cofactor evidence="14">
        <name>heme c</name>
        <dbReference type="ChEBI" id="CHEBI:61717"/>
    </cofactor>
    <text evidence="14">Binds 1 heme c group covalently per subunit.</text>
</comment>
<organism evidence="17 18">
    <name type="scientific">Ditylenchus dipsaci</name>
    <dbReference type="NCBI Taxonomy" id="166011"/>
    <lineage>
        <taxon>Eukaryota</taxon>
        <taxon>Metazoa</taxon>
        <taxon>Ecdysozoa</taxon>
        <taxon>Nematoda</taxon>
        <taxon>Chromadorea</taxon>
        <taxon>Rhabditida</taxon>
        <taxon>Tylenchina</taxon>
        <taxon>Tylenchomorpha</taxon>
        <taxon>Sphaerularioidea</taxon>
        <taxon>Anguinidae</taxon>
        <taxon>Anguininae</taxon>
        <taxon>Ditylenchus</taxon>
    </lineage>
</organism>
<evidence type="ECO:0000256" key="4">
    <source>
        <dbReference type="ARBA" id="ARBA00022617"/>
    </source>
</evidence>
<evidence type="ECO:0000256" key="1">
    <source>
        <dbReference type="ARBA" id="ARBA00004273"/>
    </source>
</evidence>
<dbReference type="Gene3D" id="1.20.5.100">
    <property type="entry name" value="Cytochrome c1, transmembrane anchor, C-terminal"/>
    <property type="match status" value="1"/>
</dbReference>
<evidence type="ECO:0000256" key="9">
    <source>
        <dbReference type="ARBA" id="ARBA00022982"/>
    </source>
</evidence>
<feature type="transmembrane region" description="Helical" evidence="15">
    <location>
        <begin position="12"/>
        <end position="33"/>
    </location>
</feature>
<dbReference type="Proteomes" id="UP000887574">
    <property type="component" value="Unplaced"/>
</dbReference>
<dbReference type="GO" id="GO:0006122">
    <property type="term" value="P:mitochondrial electron transport, ubiquinol to cytochrome c"/>
    <property type="evidence" value="ECO:0007669"/>
    <property type="project" value="TreeGrafter"/>
</dbReference>
<proteinExistence type="inferred from homology"/>
<evidence type="ECO:0000256" key="11">
    <source>
        <dbReference type="ARBA" id="ARBA00023004"/>
    </source>
</evidence>
<keyword evidence="10 15" id="KW-1133">Transmembrane helix</keyword>
<comment type="similarity">
    <text evidence="2">Belongs to the cytochrome c family.</text>
</comment>
<keyword evidence="12" id="KW-0496">Mitochondrion</keyword>
<comment type="subcellular location">
    <subcellularLocation>
        <location evidence="1">Mitochondrion inner membrane</location>
    </subcellularLocation>
</comment>
<dbReference type="FunFam" id="1.10.760.10:FF:000011">
    <property type="entry name" value="Cytochrome c1, putative"/>
    <property type="match status" value="1"/>
</dbReference>
<dbReference type="InterPro" id="IPR009056">
    <property type="entry name" value="Cyt_c-like_dom"/>
</dbReference>
<name>A0A915DY77_9BILA</name>
<protein>
    <submittedName>
        <fullName evidence="18">Cytochrome c domain-containing protein</fullName>
    </submittedName>
</protein>
<keyword evidence="9" id="KW-0249">Electron transport</keyword>
<dbReference type="InterPro" id="IPR002326">
    <property type="entry name" value="Cyt_c1"/>
</dbReference>
<evidence type="ECO:0000256" key="15">
    <source>
        <dbReference type="SAM" id="Phobius"/>
    </source>
</evidence>
<evidence type="ECO:0000256" key="13">
    <source>
        <dbReference type="ARBA" id="ARBA00023136"/>
    </source>
</evidence>
<dbReference type="GO" id="GO:0046872">
    <property type="term" value="F:metal ion binding"/>
    <property type="evidence" value="ECO:0007669"/>
    <property type="project" value="UniProtKB-KW"/>
</dbReference>
<dbReference type="PRINTS" id="PR00603">
    <property type="entry name" value="CYTOCHROMEC1"/>
</dbReference>
<evidence type="ECO:0000256" key="2">
    <source>
        <dbReference type="ARBA" id="ARBA00006488"/>
    </source>
</evidence>
<evidence type="ECO:0000256" key="3">
    <source>
        <dbReference type="ARBA" id="ARBA00022448"/>
    </source>
</evidence>
<feature type="binding site" description="covalent" evidence="14">
    <location>
        <position position="76"/>
    </location>
    <ligand>
        <name>heme c</name>
        <dbReference type="ChEBI" id="CHEBI:61717"/>
    </ligand>
</feature>
<keyword evidence="7 14" id="KW-0479">Metal-binding</keyword>
<keyword evidence="3" id="KW-0813">Transport</keyword>
<dbReference type="SUPFAM" id="SSF46626">
    <property type="entry name" value="Cytochrome c"/>
    <property type="match status" value="1"/>
</dbReference>
<evidence type="ECO:0000256" key="14">
    <source>
        <dbReference type="PIRSR" id="PIRSR602326-1"/>
    </source>
</evidence>
<dbReference type="SUPFAM" id="SSF81496">
    <property type="entry name" value="Cytochrome c1 subunit of cytochrome bc1 complex (Ubiquinol-cytochrome c reductase), transmembrane anchor"/>
    <property type="match status" value="1"/>
</dbReference>
<sequence length="293" mass="32183">MHRASSKVFSLRNVLVGAGLTVTSGAGVLLYALENSVEGSGIKAHTPPLPWTHEGMGQALDAASMRRGYEVYKQVCAACHSLRQLRFRHFIDVFMTEEEAKAEAAEAIIKTLDDAGQPAERPGLVNDHLPPPYPNNKAAAAANNGAVPPDLSYIVVSRHGREDYLFSLLTGYMDAPAGVTVDEGKAYNAYFDGGVIAMPQQLYDEGIEYKDGTPATQSQQAKDVTTFLRFCAEPEHDTRKRMALKVLIFTPILSMFLLYWKRAMFTIVKNRKHVFTVAKGRGPQEPPSAPKLD</sequence>
<evidence type="ECO:0000313" key="18">
    <source>
        <dbReference type="WBParaSite" id="jg24437"/>
    </source>
</evidence>
<dbReference type="InterPro" id="IPR036909">
    <property type="entry name" value="Cyt_c-like_dom_sf"/>
</dbReference>
<accession>A0A915DY77</accession>
<keyword evidence="5" id="KW-0679">Respiratory chain</keyword>
<keyword evidence="17" id="KW-1185">Reference proteome</keyword>
<evidence type="ECO:0000313" key="17">
    <source>
        <dbReference type="Proteomes" id="UP000887574"/>
    </source>
</evidence>
<feature type="binding site" description="covalent" evidence="14">
    <location>
        <position position="198"/>
    </location>
    <ligand>
        <name>heme c</name>
        <dbReference type="ChEBI" id="CHEBI:61717"/>
    </ligand>
</feature>
<evidence type="ECO:0000256" key="5">
    <source>
        <dbReference type="ARBA" id="ARBA00022660"/>
    </source>
</evidence>
<dbReference type="InterPro" id="IPR021157">
    <property type="entry name" value="Cyt_c1_TM_anchor_C"/>
</dbReference>
<dbReference type="Pfam" id="PF02167">
    <property type="entry name" value="Cytochrom_C1"/>
    <property type="match status" value="1"/>
</dbReference>
<evidence type="ECO:0000259" key="16">
    <source>
        <dbReference type="PROSITE" id="PS51007"/>
    </source>
</evidence>
<reference evidence="18" key="1">
    <citation type="submission" date="2022-11" db="UniProtKB">
        <authorList>
            <consortium name="WormBaseParasite"/>
        </authorList>
    </citation>
    <scope>IDENTIFICATION</scope>
</reference>
<evidence type="ECO:0000256" key="7">
    <source>
        <dbReference type="ARBA" id="ARBA00022723"/>
    </source>
</evidence>
<keyword evidence="8" id="KW-0999">Mitochondrion inner membrane</keyword>
<keyword evidence="4 14" id="KW-0349">Heme</keyword>
<keyword evidence="6 15" id="KW-0812">Transmembrane</keyword>
<keyword evidence="11 14" id="KW-0408">Iron</keyword>
<evidence type="ECO:0000256" key="10">
    <source>
        <dbReference type="ARBA" id="ARBA00022989"/>
    </source>
</evidence>
<evidence type="ECO:0000256" key="8">
    <source>
        <dbReference type="ARBA" id="ARBA00022792"/>
    </source>
</evidence>
<dbReference type="PANTHER" id="PTHR10266">
    <property type="entry name" value="CYTOCHROME C1"/>
    <property type="match status" value="1"/>
</dbReference>
<evidence type="ECO:0000256" key="6">
    <source>
        <dbReference type="ARBA" id="ARBA00022692"/>
    </source>
</evidence>
<dbReference type="PROSITE" id="PS51007">
    <property type="entry name" value="CYTC"/>
    <property type="match status" value="1"/>
</dbReference>
<dbReference type="WBParaSite" id="jg24437">
    <property type="protein sequence ID" value="jg24437"/>
    <property type="gene ID" value="jg24437"/>
</dbReference>
<feature type="domain" description="Cytochrome c" evidence="16">
    <location>
        <begin position="63"/>
        <end position="232"/>
    </location>
</feature>
<evidence type="ECO:0000256" key="12">
    <source>
        <dbReference type="ARBA" id="ARBA00023128"/>
    </source>
</evidence>
<feature type="binding site" description="covalent" evidence="14">
    <location>
        <position position="79"/>
    </location>
    <ligand>
        <name>heme c</name>
        <dbReference type="ChEBI" id="CHEBI:61717"/>
    </ligand>
</feature>
<dbReference type="Gene3D" id="1.10.760.10">
    <property type="entry name" value="Cytochrome c-like domain"/>
    <property type="match status" value="1"/>
</dbReference>
<dbReference type="PANTHER" id="PTHR10266:SF3">
    <property type="entry name" value="CYTOCHROME C1, HEME PROTEIN, MITOCHONDRIAL"/>
    <property type="match status" value="1"/>
</dbReference>
<feature type="binding site" description="covalent" evidence="14">
    <location>
        <position position="80"/>
    </location>
    <ligand>
        <name>heme c</name>
        <dbReference type="ChEBI" id="CHEBI:61717"/>
    </ligand>
</feature>
<dbReference type="GO" id="GO:0020037">
    <property type="term" value="F:heme binding"/>
    <property type="evidence" value="ECO:0007669"/>
    <property type="project" value="InterPro"/>
</dbReference>